<keyword evidence="2" id="KW-1185">Reference proteome</keyword>
<dbReference type="InParanoid" id="A0A162ZH21"/>
<accession>A0A162ZH21</accession>
<organism evidence="1 2">
    <name type="scientific">Phycomyces blakesleeanus (strain ATCC 8743b / DSM 1359 / FGSC 10004 / NBRC 33097 / NRRL 1555)</name>
    <dbReference type="NCBI Taxonomy" id="763407"/>
    <lineage>
        <taxon>Eukaryota</taxon>
        <taxon>Fungi</taxon>
        <taxon>Fungi incertae sedis</taxon>
        <taxon>Mucoromycota</taxon>
        <taxon>Mucoromycotina</taxon>
        <taxon>Mucoromycetes</taxon>
        <taxon>Mucorales</taxon>
        <taxon>Phycomycetaceae</taxon>
        <taxon>Phycomyces</taxon>
    </lineage>
</organism>
<evidence type="ECO:0000313" key="2">
    <source>
        <dbReference type="Proteomes" id="UP000077315"/>
    </source>
</evidence>
<reference evidence="2" key="1">
    <citation type="submission" date="2015-06" db="EMBL/GenBank/DDBJ databases">
        <title>Expansion of signal transduction pathways in fungi by whole-genome duplication.</title>
        <authorList>
            <consortium name="DOE Joint Genome Institute"/>
            <person name="Corrochano L.M."/>
            <person name="Kuo A."/>
            <person name="Marcet-Houben M."/>
            <person name="Polaino S."/>
            <person name="Salamov A."/>
            <person name="Villalobos J.M."/>
            <person name="Alvarez M.I."/>
            <person name="Avalos J."/>
            <person name="Benito E.P."/>
            <person name="Benoit I."/>
            <person name="Burger G."/>
            <person name="Camino L.P."/>
            <person name="Canovas D."/>
            <person name="Cerda-Olmedo E."/>
            <person name="Cheng J.-F."/>
            <person name="Dominguez A."/>
            <person name="Elias M."/>
            <person name="Eslava A.P."/>
            <person name="Glaser F."/>
            <person name="Grimwood J."/>
            <person name="Gutierrez G."/>
            <person name="Heitman J."/>
            <person name="Henrissat B."/>
            <person name="Iturriaga E.A."/>
            <person name="Lang B.F."/>
            <person name="Lavin J.L."/>
            <person name="Lee S."/>
            <person name="Li W."/>
            <person name="Lindquist E."/>
            <person name="Lopez-Garcia S."/>
            <person name="Luque E.M."/>
            <person name="Marcos A.T."/>
            <person name="Martin J."/>
            <person name="McCluskey K."/>
            <person name="Medina H.R."/>
            <person name="Miralles-Duran A."/>
            <person name="Miyazaki A."/>
            <person name="Munoz-Torres E."/>
            <person name="Oguiza J.A."/>
            <person name="Ohm R."/>
            <person name="Olmedo M."/>
            <person name="Orejas M."/>
            <person name="Ortiz-Castellanos L."/>
            <person name="Pisabarro A.G."/>
            <person name="Rodriguez-Romero J."/>
            <person name="Ruiz-Herrera J."/>
            <person name="Ruiz-Vazquez R."/>
            <person name="Sanz C."/>
            <person name="Schackwitz W."/>
            <person name="Schmutz J."/>
            <person name="Shahriari M."/>
            <person name="Shelest E."/>
            <person name="Silva-Franco F."/>
            <person name="Soanes D."/>
            <person name="Syed K."/>
            <person name="Tagua V.G."/>
            <person name="Talbot N.J."/>
            <person name="Thon M."/>
            <person name="De vries R.P."/>
            <person name="Wiebenga A."/>
            <person name="Yadav J.S."/>
            <person name="Braun E.L."/>
            <person name="Baker S."/>
            <person name="Garre V."/>
            <person name="Horwitz B."/>
            <person name="Torres-Martinez S."/>
            <person name="Idnurm A."/>
            <person name="Herrera-Estrella A."/>
            <person name="Gabaldon T."/>
            <person name="Grigoriev I.V."/>
        </authorList>
    </citation>
    <scope>NUCLEOTIDE SEQUENCE [LARGE SCALE GENOMIC DNA]</scope>
    <source>
        <strain evidence="2">NRRL 1555(-)</strain>
    </source>
</reference>
<dbReference type="AlphaFoldDB" id="A0A162ZH21"/>
<dbReference type="GeneID" id="29003462"/>
<dbReference type="STRING" id="763407.A0A162ZH21"/>
<dbReference type="OrthoDB" id="3039677at2759"/>
<gene>
    <name evidence="1" type="ORF">PHYBLDRAFT_71909</name>
</gene>
<dbReference type="VEuPathDB" id="FungiDB:PHYBLDRAFT_71909"/>
<sequence length="194" mass="22268">MIGFSILTGGVQRFVAYVKKKVHMYNSVTAATSILFSCPRFEKVINFRRFRQQVPGILFDIYDGAKWNTLKDSNDKQSIAHRRFILLTLNIGWFQPFDKISYSWEAIYLFINNLPREERYKKENIVLFGLIPYAKQAKTSEANHYLCLLVAEPKKVYSGVVISIKKYPSGTLVHAALLPVVCEIPAARKTRGFP</sequence>
<dbReference type="EMBL" id="KV441001">
    <property type="protein sequence ID" value="OAD66661.1"/>
    <property type="molecule type" value="Genomic_DNA"/>
</dbReference>
<protein>
    <submittedName>
        <fullName evidence="1">Uncharacterized protein</fullName>
    </submittedName>
</protein>
<proteinExistence type="predicted"/>
<evidence type="ECO:0000313" key="1">
    <source>
        <dbReference type="EMBL" id="OAD66661.1"/>
    </source>
</evidence>
<dbReference type="RefSeq" id="XP_018284701.1">
    <property type="nucleotide sequence ID" value="XM_018442556.1"/>
</dbReference>
<name>A0A162ZH21_PHYB8</name>
<dbReference type="Proteomes" id="UP000077315">
    <property type="component" value="Unassembled WGS sequence"/>
</dbReference>